<feature type="compositionally biased region" description="Basic and acidic residues" evidence="1">
    <location>
        <begin position="176"/>
        <end position="186"/>
    </location>
</feature>
<evidence type="ECO:0000313" key="3">
    <source>
        <dbReference type="Proteomes" id="UP000292702"/>
    </source>
</evidence>
<dbReference type="AlphaFoldDB" id="A0A4R0R2C2"/>
<feature type="compositionally biased region" description="Acidic residues" evidence="1">
    <location>
        <begin position="212"/>
        <end position="221"/>
    </location>
</feature>
<dbReference type="Proteomes" id="UP000292702">
    <property type="component" value="Unassembled WGS sequence"/>
</dbReference>
<sequence>MSTERTMQPAELQNVEDIRPQKDKRLAMPSPPPPPPLFPPTVSCVANIVTTNFVNTPTCARVSTWPTSSCATPSLLCHRRPPLISLRHRPFRLHTFSGPLHAASTNLEVPTTPPPPSPTKRTTSGSHLARQRGAQALLLAAAVKSLVGESADGKEDTDEQEVEVAGETEEEETEEKEGGVETRDAEVAGTRDAGLAGTSDIGEAQDSGSEVLEADDGEMRE</sequence>
<feature type="region of interest" description="Disordered" evidence="1">
    <location>
        <begin position="149"/>
        <end position="221"/>
    </location>
</feature>
<evidence type="ECO:0000313" key="2">
    <source>
        <dbReference type="EMBL" id="TCD59863.1"/>
    </source>
</evidence>
<feature type="compositionally biased region" description="Acidic residues" evidence="1">
    <location>
        <begin position="155"/>
        <end position="175"/>
    </location>
</feature>
<protein>
    <submittedName>
        <fullName evidence="2">Uncharacterized protein</fullName>
    </submittedName>
</protein>
<feature type="region of interest" description="Disordered" evidence="1">
    <location>
        <begin position="102"/>
        <end position="129"/>
    </location>
</feature>
<comment type="caution">
    <text evidence="2">The sequence shown here is derived from an EMBL/GenBank/DDBJ whole genome shotgun (WGS) entry which is preliminary data.</text>
</comment>
<feature type="non-terminal residue" evidence="2">
    <location>
        <position position="221"/>
    </location>
</feature>
<name>A0A4R0R2C2_9APHY</name>
<accession>A0A4R0R2C2</accession>
<feature type="region of interest" description="Disordered" evidence="1">
    <location>
        <begin position="1"/>
        <end position="35"/>
    </location>
</feature>
<organism evidence="2 3">
    <name type="scientific">Steccherinum ochraceum</name>
    <dbReference type="NCBI Taxonomy" id="92696"/>
    <lineage>
        <taxon>Eukaryota</taxon>
        <taxon>Fungi</taxon>
        <taxon>Dikarya</taxon>
        <taxon>Basidiomycota</taxon>
        <taxon>Agaricomycotina</taxon>
        <taxon>Agaricomycetes</taxon>
        <taxon>Polyporales</taxon>
        <taxon>Steccherinaceae</taxon>
        <taxon>Steccherinum</taxon>
    </lineage>
</organism>
<feature type="compositionally biased region" description="Basic and acidic residues" evidence="1">
    <location>
        <begin position="16"/>
        <end position="26"/>
    </location>
</feature>
<proteinExistence type="predicted"/>
<reference evidence="2 3" key="1">
    <citation type="submission" date="2018-11" db="EMBL/GenBank/DDBJ databases">
        <title>Genome assembly of Steccherinum ochraceum LE-BIN_3174, the white-rot fungus of the Steccherinaceae family (The Residual Polyporoid clade, Polyporales, Basidiomycota).</title>
        <authorList>
            <person name="Fedorova T.V."/>
            <person name="Glazunova O.A."/>
            <person name="Landesman E.O."/>
            <person name="Moiseenko K.V."/>
            <person name="Psurtseva N.V."/>
            <person name="Savinova O.S."/>
            <person name="Shakhova N.V."/>
            <person name="Tyazhelova T.V."/>
            <person name="Vasina D.V."/>
        </authorList>
    </citation>
    <scope>NUCLEOTIDE SEQUENCE [LARGE SCALE GENOMIC DNA]</scope>
    <source>
        <strain evidence="2 3">LE-BIN_3174</strain>
    </source>
</reference>
<keyword evidence="3" id="KW-1185">Reference proteome</keyword>
<gene>
    <name evidence="2" type="ORF">EIP91_011284</name>
</gene>
<dbReference type="EMBL" id="RWJN01000717">
    <property type="protein sequence ID" value="TCD59863.1"/>
    <property type="molecule type" value="Genomic_DNA"/>
</dbReference>
<evidence type="ECO:0000256" key="1">
    <source>
        <dbReference type="SAM" id="MobiDB-lite"/>
    </source>
</evidence>